<dbReference type="EMBL" id="JBJJXI010000051">
    <property type="protein sequence ID" value="KAL3400449.1"/>
    <property type="molecule type" value="Genomic_DNA"/>
</dbReference>
<protein>
    <recommendedName>
        <fullName evidence="3">C2H2-type domain-containing protein</fullName>
    </recommendedName>
</protein>
<reference evidence="1 2" key="1">
    <citation type="journal article" date="2024" name="bioRxiv">
        <title>A reference genome for Trichogramma kaykai: A tiny desert-dwelling parasitoid wasp with competing sex-ratio distorters.</title>
        <authorList>
            <person name="Culotta J."/>
            <person name="Lindsey A.R."/>
        </authorList>
    </citation>
    <scope>NUCLEOTIDE SEQUENCE [LARGE SCALE GENOMIC DNA]</scope>
    <source>
        <strain evidence="1 2">KSX58</strain>
    </source>
</reference>
<accession>A0ABD2X5N0</accession>
<keyword evidence="2" id="KW-1185">Reference proteome</keyword>
<evidence type="ECO:0000313" key="1">
    <source>
        <dbReference type="EMBL" id="KAL3400449.1"/>
    </source>
</evidence>
<evidence type="ECO:0000313" key="2">
    <source>
        <dbReference type="Proteomes" id="UP001627154"/>
    </source>
</evidence>
<proteinExistence type="predicted"/>
<dbReference type="Proteomes" id="UP001627154">
    <property type="component" value="Unassembled WGS sequence"/>
</dbReference>
<evidence type="ECO:0008006" key="3">
    <source>
        <dbReference type="Google" id="ProtNLM"/>
    </source>
</evidence>
<comment type="caution">
    <text evidence="1">The sequence shown here is derived from an EMBL/GenBank/DDBJ whole genome shotgun (WGS) entry which is preliminary data.</text>
</comment>
<organism evidence="1 2">
    <name type="scientific">Trichogramma kaykai</name>
    <dbReference type="NCBI Taxonomy" id="54128"/>
    <lineage>
        <taxon>Eukaryota</taxon>
        <taxon>Metazoa</taxon>
        <taxon>Ecdysozoa</taxon>
        <taxon>Arthropoda</taxon>
        <taxon>Hexapoda</taxon>
        <taxon>Insecta</taxon>
        <taxon>Pterygota</taxon>
        <taxon>Neoptera</taxon>
        <taxon>Endopterygota</taxon>
        <taxon>Hymenoptera</taxon>
        <taxon>Apocrita</taxon>
        <taxon>Proctotrupomorpha</taxon>
        <taxon>Chalcidoidea</taxon>
        <taxon>Trichogrammatidae</taxon>
        <taxon>Trichogramma</taxon>
    </lineage>
</organism>
<gene>
    <name evidence="1" type="ORF">TKK_006306</name>
</gene>
<dbReference type="AlphaFoldDB" id="A0ABD2X5N0"/>
<dbReference type="SUPFAM" id="SSF57667">
    <property type="entry name" value="beta-beta-alpha zinc fingers"/>
    <property type="match status" value="1"/>
</dbReference>
<dbReference type="Gene3D" id="3.30.160.60">
    <property type="entry name" value="Classic Zinc Finger"/>
    <property type="match status" value="1"/>
</dbReference>
<sequence length="68" mass="8126">MDKSDEKLEEDVSKDSLSEEYVVVSDDKQYVCNIYQEAFTLESSMITHRDTIHNYEKNYACDKYKKKF</sequence>
<name>A0ABD2X5N0_9HYME</name>
<dbReference type="InterPro" id="IPR036236">
    <property type="entry name" value="Znf_C2H2_sf"/>
</dbReference>